<protein>
    <submittedName>
        <fullName evidence="1">Uncharacterized protein</fullName>
    </submittedName>
</protein>
<reference evidence="1 2" key="1">
    <citation type="submission" date="2020-07" db="EMBL/GenBank/DDBJ databases">
        <title>Ralstonia phages.</title>
        <authorList>
            <person name="Trotereau A."/>
            <person name="Boyer C."/>
            <person name="Torres-Barcelo C."/>
        </authorList>
    </citation>
    <scope>NUCLEOTIDE SEQUENCE [LARGE SCALE GENOMIC DNA]</scope>
</reference>
<dbReference type="Proteomes" id="UP000515235">
    <property type="component" value="Segment"/>
</dbReference>
<evidence type="ECO:0000313" key="2">
    <source>
        <dbReference type="Proteomes" id="UP000515235"/>
    </source>
</evidence>
<proteinExistence type="predicted"/>
<gene>
    <name evidence="1" type="ORF">12C_00001</name>
</gene>
<evidence type="ECO:0000313" key="1">
    <source>
        <dbReference type="EMBL" id="QMV33311.1"/>
    </source>
</evidence>
<name>A0A7G5BAI8_9CAUD</name>
<sequence length="113" mass="12561">MRAGQLVDRVDEAAASADRFDGIHRHVGNGLALLVVLIDRGGQAFDIATRGDATLTAGGGRWCWRQLCAGWQPQSAILHVLLKLRSICVRHVAIIKRVDELLRRRRSLRLLCL</sequence>
<accession>A0A7G5BAI8</accession>
<dbReference type="EMBL" id="MT740741">
    <property type="protein sequence ID" value="QMV33311.1"/>
    <property type="molecule type" value="Genomic_DNA"/>
</dbReference>
<organism evidence="1 2">
    <name type="scientific">Ralstonia phage Hennie</name>
    <dbReference type="NCBI Taxonomy" id="2759729"/>
    <lineage>
        <taxon>Viruses</taxon>
        <taxon>Duplodnaviria</taxon>
        <taxon>Heunggongvirae</taxon>
        <taxon>Uroviricota</taxon>
        <taxon>Caudoviricetes</taxon>
        <taxon>Firingavirus</taxon>
        <taxon>Firingavirus firinga</taxon>
    </lineage>
</organism>